<dbReference type="InterPro" id="IPR036318">
    <property type="entry name" value="FAD-bd_PCMH-like_sf"/>
</dbReference>
<evidence type="ECO:0000256" key="8">
    <source>
        <dbReference type="PROSITE-ProRule" id="PRU00703"/>
    </source>
</evidence>
<dbReference type="InterPro" id="IPR046342">
    <property type="entry name" value="CBS_dom_sf"/>
</dbReference>
<comment type="caution">
    <text evidence="13">The sequence shown here is derived from an EMBL/GenBank/DDBJ whole genome shotgun (WGS) entry which is preliminary data.</text>
</comment>
<feature type="domain" description="CBS" evidence="11">
    <location>
        <begin position="289"/>
        <end position="346"/>
    </location>
</feature>
<keyword evidence="3 9" id="KW-0812">Transmembrane</keyword>
<feature type="transmembrane region" description="Helical" evidence="10">
    <location>
        <begin position="146"/>
        <end position="168"/>
    </location>
</feature>
<dbReference type="Pfam" id="PF00571">
    <property type="entry name" value="CBS"/>
    <property type="match status" value="2"/>
</dbReference>
<dbReference type="InterPro" id="IPR002550">
    <property type="entry name" value="CNNM"/>
</dbReference>
<proteinExistence type="inferred from homology"/>
<dbReference type="SUPFAM" id="SSF54631">
    <property type="entry name" value="CBS-domain pair"/>
    <property type="match status" value="1"/>
</dbReference>
<comment type="similarity">
    <text evidence="2">Belongs to the UPF0053 family.</text>
</comment>
<evidence type="ECO:0000256" key="7">
    <source>
        <dbReference type="ARBA" id="ARBA00023136"/>
    </source>
</evidence>
<name>A0A7X0XIE6_9LIST</name>
<sequence>MNPDPESQQIIVQLILIAVLTLLNAFFASAEMALVSLNKNRVRSQAEQGDKKAILLVKLIDDPSRFIATIQVGITLAGFFSSAAAATSIASVLGTRFGGTAFANEMAVVVVTIILSYITLVFGELYPKRIALQKAEAISRFAVRPILIISTILTPFVKFLSLSTNVLVKLTRMDKGVSDEKMTREEMQLIIETGRRDGAIENAELAMLRGVFEMDTIYAKEVMVPRTDSFMIDANEDSSVLVDKLLEKNFSRIPVYLDDMDSVYGILHMKDFFAAARKYGFDNIDVKLLVKEAFFVPETIFVDDLLKEMQKSHNQMAILMDEYGGVAGLVTVEDLLEEIVGEIDDEYDAITDEVKMLDACTFIVEGGMAIDDFNERFHVTLPDKGIDTIAGFVLTQIKTIPEDDDEVILEYEQFTFIVTEMKDSRIIAMRVEINEEMQQDLA</sequence>
<dbReference type="InterPro" id="IPR000644">
    <property type="entry name" value="CBS_dom"/>
</dbReference>
<keyword evidence="4" id="KW-0677">Repeat</keyword>
<evidence type="ECO:0000256" key="1">
    <source>
        <dbReference type="ARBA" id="ARBA00004141"/>
    </source>
</evidence>
<feature type="transmembrane region" description="Helical" evidence="10">
    <location>
        <begin position="106"/>
        <end position="126"/>
    </location>
</feature>
<keyword evidence="7 9" id="KW-0472">Membrane</keyword>
<dbReference type="PANTHER" id="PTHR22777">
    <property type="entry name" value="HEMOLYSIN-RELATED"/>
    <property type="match status" value="1"/>
</dbReference>
<dbReference type="PANTHER" id="PTHR22777:SF17">
    <property type="entry name" value="UPF0053 PROTEIN SLL0260"/>
    <property type="match status" value="1"/>
</dbReference>
<reference evidence="13 14" key="1">
    <citation type="submission" date="2020-03" db="EMBL/GenBank/DDBJ databases">
        <title>Soil Listeria distribution.</title>
        <authorList>
            <person name="Liao J."/>
            <person name="Wiedmann M."/>
        </authorList>
    </citation>
    <scope>NUCLEOTIDE SEQUENCE [LARGE SCALE GENOMIC DNA]</scope>
    <source>
        <strain evidence="13 14">FSL L7-1387</strain>
    </source>
</reference>
<feature type="transmembrane region" description="Helical" evidence="10">
    <location>
        <begin position="12"/>
        <end position="35"/>
    </location>
</feature>
<dbReference type="PROSITE" id="PS51371">
    <property type="entry name" value="CBS"/>
    <property type="match status" value="1"/>
</dbReference>
<evidence type="ECO:0000256" key="4">
    <source>
        <dbReference type="ARBA" id="ARBA00022737"/>
    </source>
</evidence>
<evidence type="ECO:0000256" key="10">
    <source>
        <dbReference type="SAM" id="Phobius"/>
    </source>
</evidence>
<evidence type="ECO:0000313" key="14">
    <source>
        <dbReference type="Proteomes" id="UP000541955"/>
    </source>
</evidence>
<dbReference type="GO" id="GO:0005886">
    <property type="term" value="C:plasma membrane"/>
    <property type="evidence" value="ECO:0007669"/>
    <property type="project" value="TreeGrafter"/>
</dbReference>
<dbReference type="Gene3D" id="3.10.580.10">
    <property type="entry name" value="CBS-domain"/>
    <property type="match status" value="1"/>
</dbReference>
<dbReference type="Gene3D" id="3.30.465.10">
    <property type="match status" value="1"/>
</dbReference>
<feature type="transmembrane region" description="Helical" evidence="10">
    <location>
        <begin position="66"/>
        <end position="94"/>
    </location>
</feature>
<dbReference type="CDD" id="cd04590">
    <property type="entry name" value="CBS_pair_CorC_HlyC_assoc"/>
    <property type="match status" value="1"/>
</dbReference>
<evidence type="ECO:0000256" key="9">
    <source>
        <dbReference type="PROSITE-ProRule" id="PRU01193"/>
    </source>
</evidence>
<dbReference type="AlphaFoldDB" id="A0A7X0XIE6"/>
<dbReference type="PROSITE" id="PS51846">
    <property type="entry name" value="CNNM"/>
    <property type="match status" value="1"/>
</dbReference>
<organism evidence="13 14">
    <name type="scientific">Listeria booriae</name>
    <dbReference type="NCBI Taxonomy" id="1552123"/>
    <lineage>
        <taxon>Bacteria</taxon>
        <taxon>Bacillati</taxon>
        <taxon>Bacillota</taxon>
        <taxon>Bacilli</taxon>
        <taxon>Bacillales</taxon>
        <taxon>Listeriaceae</taxon>
        <taxon>Listeria</taxon>
    </lineage>
</organism>
<dbReference type="FunFam" id="3.10.580.10:FF:000002">
    <property type="entry name" value="Magnesium/cobalt efflux protein CorC"/>
    <property type="match status" value="1"/>
</dbReference>
<gene>
    <name evidence="13" type="ORF">HB902_05820</name>
</gene>
<protein>
    <submittedName>
        <fullName evidence="13">HlyC/CorC family transporter</fullName>
    </submittedName>
</protein>
<accession>A0A7X0XIE6</accession>
<dbReference type="Pfam" id="PF03471">
    <property type="entry name" value="CorC_HlyC"/>
    <property type="match status" value="1"/>
</dbReference>
<dbReference type="Proteomes" id="UP000541955">
    <property type="component" value="Unassembled WGS sequence"/>
</dbReference>
<dbReference type="GO" id="GO:0050660">
    <property type="term" value="F:flavin adenine dinucleotide binding"/>
    <property type="evidence" value="ECO:0007669"/>
    <property type="project" value="InterPro"/>
</dbReference>
<dbReference type="EMBL" id="JAARRW010000002">
    <property type="protein sequence ID" value="MBC1561579.1"/>
    <property type="molecule type" value="Genomic_DNA"/>
</dbReference>
<comment type="subcellular location">
    <subcellularLocation>
        <location evidence="1">Membrane</location>
        <topology evidence="1">Multi-pass membrane protein</topology>
    </subcellularLocation>
</comment>
<evidence type="ECO:0000256" key="5">
    <source>
        <dbReference type="ARBA" id="ARBA00022989"/>
    </source>
</evidence>
<evidence type="ECO:0000313" key="13">
    <source>
        <dbReference type="EMBL" id="MBC1561579.1"/>
    </source>
</evidence>
<evidence type="ECO:0000259" key="12">
    <source>
        <dbReference type="PROSITE" id="PS51846"/>
    </source>
</evidence>
<evidence type="ECO:0000259" key="11">
    <source>
        <dbReference type="PROSITE" id="PS51371"/>
    </source>
</evidence>
<dbReference type="InterPro" id="IPR016169">
    <property type="entry name" value="FAD-bd_PCMH_sub2"/>
</dbReference>
<dbReference type="RefSeq" id="WP_185428948.1">
    <property type="nucleotide sequence ID" value="NZ_JAARRW010000002.1"/>
</dbReference>
<dbReference type="SMART" id="SM01091">
    <property type="entry name" value="CorC_HlyC"/>
    <property type="match status" value="1"/>
</dbReference>
<evidence type="ECO:0000256" key="2">
    <source>
        <dbReference type="ARBA" id="ARBA00006337"/>
    </source>
</evidence>
<keyword evidence="5 9" id="KW-1133">Transmembrane helix</keyword>
<dbReference type="Pfam" id="PF01595">
    <property type="entry name" value="CNNM"/>
    <property type="match status" value="1"/>
</dbReference>
<keyword evidence="6 8" id="KW-0129">CBS domain</keyword>
<dbReference type="InterPro" id="IPR044751">
    <property type="entry name" value="Ion_transp-like_CBS"/>
</dbReference>
<evidence type="ECO:0000256" key="6">
    <source>
        <dbReference type="ARBA" id="ARBA00023122"/>
    </source>
</evidence>
<evidence type="ECO:0000256" key="3">
    <source>
        <dbReference type="ARBA" id="ARBA00022692"/>
    </source>
</evidence>
<feature type="domain" description="CNNM transmembrane" evidence="12">
    <location>
        <begin position="6"/>
        <end position="204"/>
    </location>
</feature>
<dbReference type="InterPro" id="IPR005170">
    <property type="entry name" value="Transptr-assoc_dom"/>
</dbReference>
<dbReference type="SUPFAM" id="SSF56176">
    <property type="entry name" value="FAD-binding/transporter-associated domain-like"/>
    <property type="match status" value="1"/>
</dbReference>